<keyword evidence="5" id="KW-0560">Oxidoreductase</keyword>
<dbReference type="EMBL" id="JAGPUO010000041">
    <property type="protein sequence ID" value="KAG5654925.1"/>
    <property type="molecule type" value="Genomic_DNA"/>
</dbReference>
<evidence type="ECO:0000256" key="5">
    <source>
        <dbReference type="ARBA" id="ARBA00023033"/>
    </source>
</evidence>
<dbReference type="InterPro" id="IPR050562">
    <property type="entry name" value="FAD_mOase_fung"/>
</dbReference>
<evidence type="ECO:0000256" key="4">
    <source>
        <dbReference type="ARBA" id="ARBA00022989"/>
    </source>
</evidence>
<feature type="transmembrane region" description="Helical" evidence="7">
    <location>
        <begin position="487"/>
        <end position="507"/>
    </location>
</feature>
<reference evidence="8" key="1">
    <citation type="submission" date="2021-04" db="EMBL/GenBank/DDBJ databases">
        <title>Draft genome of Fusarium avenaceum strain F156N33, isolated from an atmospheric sample in Virginia.</title>
        <authorList>
            <person name="Yang S."/>
            <person name="Vinatzer B.A."/>
            <person name="Coleman J."/>
        </authorList>
    </citation>
    <scope>NUCLEOTIDE SEQUENCE</scope>
    <source>
        <strain evidence="8">F156N33</strain>
    </source>
</reference>
<sequence length="694" mass="75426">MGFKVIIVGGSVAGLSLANMLEQFDIDYVLLEAYPHIAPQVGASIGILPNGFRILDQLGCFQPILDIAGECRYTLGSMRGPDGLPLVPTSDTSPSVHFEKRVTRLEIKMDSMQAYTEDGSVYEGDLVVGADGIHSAVRDEMWRLGKEQSPGYFPEDEASRVPASTRCIFGISDRPSGYGGRSQQMVLGSGHSYLVIAAPKNRTYWFLFDGLPETKYGKEILKYSKVDEEKLVKARRNDPITEDLTFGDLYDRKIISTLVPLEEYIDPASGQGGNGAMESAALLVNALVRQLKVNPQGLSGTQIETALAEVHDLRYERSKQLVAQAHTLQMIVSQRVPFAGLIKRILPCLGPTAFCDVVIPICTSAPKIEGIPVPQRPHFVPFEDELPAKPIKSNLVRRVPWVLASASLGALVYASVGKYEIRAGTAIFDIFHRWGNGGLLATQTGQNSIGGIVASMIPTLSTWLVEDKRLLSFVHPRRAELRAPPPVSLFSVILGYVAPTALALLPIRDTELKRRIGYIWQAYPLLCLAFTRGLAAVRPRQKKRSENQEAEGKAKIKPINFASESELEMYENKDVAPLKLTHGAAFAACIVVLAATKLAPAAGLRTFENWAHSSLSPVVSFTQSTSVTNAASGLIYSLYNAWELRSLGFLGTGQAIFGGLASLATLGLVGPGAMVAGISYWREHVVSSLRSRCG</sequence>
<dbReference type="PANTHER" id="PTHR47356">
    <property type="entry name" value="FAD-DEPENDENT MONOOXYGENASE ASQG-RELATED"/>
    <property type="match status" value="1"/>
</dbReference>
<accession>A0A9P7GWZ6</accession>
<dbReference type="AlphaFoldDB" id="A0A9P7GWZ6"/>
<comment type="cofactor">
    <cofactor evidence="1">
        <name>FAD</name>
        <dbReference type="ChEBI" id="CHEBI:57692"/>
    </cofactor>
</comment>
<dbReference type="Gene3D" id="3.50.50.60">
    <property type="entry name" value="FAD/NAD(P)-binding domain"/>
    <property type="match status" value="1"/>
</dbReference>
<organism evidence="8 9">
    <name type="scientific">Fusarium avenaceum</name>
    <dbReference type="NCBI Taxonomy" id="40199"/>
    <lineage>
        <taxon>Eukaryota</taxon>
        <taxon>Fungi</taxon>
        <taxon>Dikarya</taxon>
        <taxon>Ascomycota</taxon>
        <taxon>Pezizomycotina</taxon>
        <taxon>Sordariomycetes</taxon>
        <taxon>Hypocreomycetidae</taxon>
        <taxon>Hypocreales</taxon>
        <taxon>Nectriaceae</taxon>
        <taxon>Fusarium</taxon>
        <taxon>Fusarium tricinctum species complex</taxon>
    </lineage>
</organism>
<dbReference type="GO" id="GO:0004497">
    <property type="term" value="F:monooxygenase activity"/>
    <property type="evidence" value="ECO:0007669"/>
    <property type="project" value="UniProtKB-KW"/>
</dbReference>
<gene>
    <name evidence="8" type="ORF">KAF25_010970</name>
</gene>
<evidence type="ECO:0008006" key="10">
    <source>
        <dbReference type="Google" id="ProtNLM"/>
    </source>
</evidence>
<feature type="transmembrane region" description="Helical" evidence="7">
    <location>
        <begin position="655"/>
        <end position="681"/>
    </location>
</feature>
<dbReference type="PANTHER" id="PTHR47356:SF2">
    <property type="entry name" value="FAD-BINDING DOMAIN-CONTAINING PROTEIN-RELATED"/>
    <property type="match status" value="1"/>
</dbReference>
<evidence type="ECO:0000256" key="7">
    <source>
        <dbReference type="SAM" id="Phobius"/>
    </source>
</evidence>
<dbReference type="Proteomes" id="UP000782241">
    <property type="component" value="Unassembled WGS sequence"/>
</dbReference>
<evidence type="ECO:0000313" key="8">
    <source>
        <dbReference type="EMBL" id="KAG5654925.1"/>
    </source>
</evidence>
<keyword evidence="3 7" id="KW-0812">Transmembrane</keyword>
<evidence type="ECO:0000313" key="9">
    <source>
        <dbReference type="Proteomes" id="UP000782241"/>
    </source>
</evidence>
<proteinExistence type="predicted"/>
<evidence type="ECO:0000256" key="2">
    <source>
        <dbReference type="ARBA" id="ARBA00004370"/>
    </source>
</evidence>
<evidence type="ECO:0000256" key="3">
    <source>
        <dbReference type="ARBA" id="ARBA00022692"/>
    </source>
</evidence>
<dbReference type="SUPFAM" id="SSF51905">
    <property type="entry name" value="FAD/NAD(P)-binding domain"/>
    <property type="match status" value="1"/>
</dbReference>
<name>A0A9P7GWZ6_9HYPO</name>
<keyword evidence="6 7" id="KW-0472">Membrane</keyword>
<keyword evidence="5" id="KW-0503">Monooxygenase</keyword>
<dbReference type="InterPro" id="IPR036188">
    <property type="entry name" value="FAD/NAD-bd_sf"/>
</dbReference>
<evidence type="ECO:0000256" key="1">
    <source>
        <dbReference type="ARBA" id="ARBA00001974"/>
    </source>
</evidence>
<dbReference type="GO" id="GO:0016020">
    <property type="term" value="C:membrane"/>
    <property type="evidence" value="ECO:0007669"/>
    <property type="project" value="UniProtKB-SubCell"/>
</dbReference>
<dbReference type="PRINTS" id="PR00420">
    <property type="entry name" value="RNGMNOXGNASE"/>
</dbReference>
<comment type="caution">
    <text evidence="8">The sequence shown here is derived from an EMBL/GenBank/DDBJ whole genome shotgun (WGS) entry which is preliminary data.</text>
</comment>
<keyword evidence="4 7" id="KW-1133">Transmembrane helix</keyword>
<protein>
    <recommendedName>
        <fullName evidence="10">FAD-binding domain-containing protein</fullName>
    </recommendedName>
</protein>
<comment type="subcellular location">
    <subcellularLocation>
        <location evidence="2">Membrane</location>
    </subcellularLocation>
</comment>
<evidence type="ECO:0000256" key="6">
    <source>
        <dbReference type="ARBA" id="ARBA00023136"/>
    </source>
</evidence>
<keyword evidence="9" id="KW-1185">Reference proteome</keyword>